<dbReference type="PATRIC" id="fig|1461583.4.peg.2273"/>
<evidence type="ECO:0000313" key="1">
    <source>
        <dbReference type="EMBL" id="CEA05232.1"/>
    </source>
</evidence>
<dbReference type="EMBL" id="LN483077">
    <property type="protein sequence ID" value="CEA05232.1"/>
    <property type="molecule type" value="Genomic_DNA"/>
</dbReference>
<sequence>MYTIEMYQDERTFTIGVFAEEAHAKAFLATVPFIKKESYQVEDTTFEDYTLAIEQVPTYYEAVYNNHVYVFTRFMFTNAEGEASLFINPITNFSEPVATPSFAEVGVRVDAYSVAPEEAKEYIAAREAMFEAVVAHFASKGLQVERFGLGSEDGEYAYCKDHLFLHLDAGAVDAWQQASSIEQFIKDMTK</sequence>
<dbReference type="HOGENOM" id="CLU_120408_1_0_9"/>
<organism evidence="1">
    <name type="scientific">Metalysinibacillus saudimassiliensis</name>
    <dbReference type="NCBI Taxonomy" id="1461583"/>
    <lineage>
        <taxon>Bacteria</taxon>
        <taxon>Bacillati</taxon>
        <taxon>Bacillota</taxon>
        <taxon>Bacilli</taxon>
        <taxon>Bacillales</taxon>
        <taxon>Caryophanaceae</taxon>
        <taxon>Metalysinibacillus</taxon>
    </lineage>
</organism>
<reference evidence="1" key="1">
    <citation type="submission" date="2014-07" db="EMBL/GenBank/DDBJ databases">
        <authorList>
            <person name="Urmite Genomes Urmite Genomes"/>
        </authorList>
    </citation>
    <scope>NUCLEOTIDE SEQUENCE</scope>
    <source>
        <strain evidence="1">13S34_air</strain>
    </source>
</reference>
<dbReference type="AlphaFoldDB" id="A0A078MIL1"/>
<proteinExistence type="predicted"/>
<gene>
    <name evidence="1" type="ORF">BN1050_02358</name>
</gene>
<accession>A0A078MIL1</accession>
<protein>
    <submittedName>
        <fullName evidence="1">Uncharacterized protein</fullName>
    </submittedName>
</protein>
<name>A0A078MIL1_9BACL</name>